<evidence type="ECO:0000256" key="4">
    <source>
        <dbReference type="ARBA" id="ARBA00022840"/>
    </source>
</evidence>
<dbReference type="SUPFAM" id="SSF47323">
    <property type="entry name" value="Anticodon-binding domain of a subclass of class I aminoacyl-tRNA synthetases"/>
    <property type="match status" value="1"/>
</dbReference>
<dbReference type="PRINTS" id="PR01038">
    <property type="entry name" value="TRNASYNTHARG"/>
</dbReference>
<evidence type="ECO:0000256" key="6">
    <source>
        <dbReference type="ARBA" id="ARBA00023146"/>
    </source>
</evidence>
<sequence length="571" mass="63766">MTMCMYTIQKAKQQVLQEIKKAMGKEYSPTIEELTAPPDPKLGDVAFPCFVLARGLKRNPAEIATELAAKIGPKGFIKSVTNTGPYVNFTFHAGTLWAEVLQEIAQPTYGTSEVGKGKKILVEFAQPNTHKEIHVGHLRNFFVGQAAVNLLRANGYTVTPVSYINDLGAHVATCLWGIRNKGGAMPGAKEDRIKFLGEAYVHATKAAEENPAVKTEISAIYRDLENQQGPFLSLWKKTRVWSLRYIRSVFKELALTINGWYCESDLIPDTKALIDRLIKEGVVVKSEGAWIVNLESEGCGVNLLVKTDGTLLYNAKDLALALRKEEDHHPLKSIYVIDARQSLAMRQLFATLKRMKFEKELMHLSYEFVTLKEGAMSSRKGNIIRWETFRDAMTELATKKTAARHTDWKPKQLAATARAIAQAAMRFAMLRQDLDKKIIFDMEEALSFDGFTGPYLLYTSARIQSILKKARRVKPVFHPEILTTHQEHRLVALLARYPEVVFGVGANLHLSALLQYLFELAKAFSEFYETVPVLQAPKPKDVATRLALVGGVGKVLTNGLALLGISTVKEM</sequence>
<dbReference type="Pfam" id="PF03485">
    <property type="entry name" value="Arg_tRNA_synt_N"/>
    <property type="match status" value="1"/>
</dbReference>
<dbReference type="Pfam" id="PF00750">
    <property type="entry name" value="tRNA-synt_1d"/>
    <property type="match status" value="1"/>
</dbReference>
<evidence type="ECO:0000256" key="3">
    <source>
        <dbReference type="ARBA" id="ARBA00022741"/>
    </source>
</evidence>
<reference evidence="12 13" key="1">
    <citation type="journal article" date="2015" name="Nature">
        <title>rRNA introns, odd ribosomes, and small enigmatic genomes across a large radiation of phyla.</title>
        <authorList>
            <person name="Brown C.T."/>
            <person name="Hug L.A."/>
            <person name="Thomas B.C."/>
            <person name="Sharon I."/>
            <person name="Castelle C.J."/>
            <person name="Singh A."/>
            <person name="Wilkins M.J."/>
            <person name="Williams K.H."/>
            <person name="Banfield J.F."/>
        </authorList>
    </citation>
    <scope>NUCLEOTIDE SEQUENCE [LARGE SCALE GENOMIC DNA]</scope>
</reference>
<dbReference type="PATRIC" id="fig|1618650.3.peg.385"/>
<dbReference type="NCBIfam" id="TIGR00456">
    <property type="entry name" value="argS"/>
    <property type="match status" value="1"/>
</dbReference>
<keyword evidence="2 8" id="KW-0436">Ligase</keyword>
<dbReference type="EC" id="6.1.1.19" evidence="8"/>
<dbReference type="GO" id="GO:0005737">
    <property type="term" value="C:cytoplasm"/>
    <property type="evidence" value="ECO:0007669"/>
    <property type="project" value="UniProtKB-SubCell"/>
</dbReference>
<dbReference type="PANTHER" id="PTHR11956:SF5">
    <property type="entry name" value="ARGININE--TRNA LIGASE, CYTOPLASMIC"/>
    <property type="match status" value="1"/>
</dbReference>
<dbReference type="GO" id="GO:0005524">
    <property type="term" value="F:ATP binding"/>
    <property type="evidence" value="ECO:0007669"/>
    <property type="project" value="UniProtKB-UniRule"/>
</dbReference>
<evidence type="ECO:0000313" key="13">
    <source>
        <dbReference type="Proteomes" id="UP000034290"/>
    </source>
</evidence>
<dbReference type="PANTHER" id="PTHR11956">
    <property type="entry name" value="ARGINYL-TRNA SYNTHETASE"/>
    <property type="match status" value="1"/>
</dbReference>
<evidence type="ECO:0000256" key="7">
    <source>
        <dbReference type="ARBA" id="ARBA00049339"/>
    </source>
</evidence>
<dbReference type="InterPro" id="IPR035684">
    <property type="entry name" value="ArgRS_core"/>
</dbReference>
<dbReference type="SUPFAM" id="SSF55190">
    <property type="entry name" value="Arginyl-tRNA synthetase (ArgRS), N-terminal 'additional' domain"/>
    <property type="match status" value="1"/>
</dbReference>
<evidence type="ECO:0000259" key="10">
    <source>
        <dbReference type="SMART" id="SM00836"/>
    </source>
</evidence>
<dbReference type="Gene3D" id="3.40.50.620">
    <property type="entry name" value="HUPs"/>
    <property type="match status" value="1"/>
</dbReference>
<feature type="domain" description="Arginyl tRNA synthetase N-terminal" evidence="11">
    <location>
        <begin position="9"/>
        <end position="91"/>
    </location>
</feature>
<evidence type="ECO:0000256" key="8">
    <source>
        <dbReference type="HAMAP-Rule" id="MF_00123"/>
    </source>
</evidence>
<keyword evidence="8" id="KW-0963">Cytoplasm</keyword>
<comment type="caution">
    <text evidence="12">The sequence shown here is derived from an EMBL/GenBank/DDBJ whole genome shotgun (WGS) entry which is preliminary data.</text>
</comment>
<feature type="domain" description="DALR anticodon binding" evidence="10">
    <location>
        <begin position="456"/>
        <end position="571"/>
    </location>
</feature>
<feature type="short sequence motif" description="'HIGH' region" evidence="8">
    <location>
        <begin position="127"/>
        <end position="137"/>
    </location>
</feature>
<comment type="subunit">
    <text evidence="8">Monomer.</text>
</comment>
<comment type="catalytic activity">
    <reaction evidence="7 8">
        <text>tRNA(Arg) + L-arginine + ATP = L-arginyl-tRNA(Arg) + AMP + diphosphate</text>
        <dbReference type="Rhea" id="RHEA:20301"/>
        <dbReference type="Rhea" id="RHEA-COMP:9658"/>
        <dbReference type="Rhea" id="RHEA-COMP:9673"/>
        <dbReference type="ChEBI" id="CHEBI:30616"/>
        <dbReference type="ChEBI" id="CHEBI:32682"/>
        <dbReference type="ChEBI" id="CHEBI:33019"/>
        <dbReference type="ChEBI" id="CHEBI:78442"/>
        <dbReference type="ChEBI" id="CHEBI:78513"/>
        <dbReference type="ChEBI" id="CHEBI:456215"/>
        <dbReference type="EC" id="6.1.1.19"/>
    </reaction>
</comment>
<evidence type="ECO:0000256" key="1">
    <source>
        <dbReference type="ARBA" id="ARBA00005594"/>
    </source>
</evidence>
<organism evidence="12 13">
    <name type="scientific">Candidatus Giovannonibacteria bacterium GW2011_GWA2_53_7</name>
    <dbReference type="NCBI Taxonomy" id="1618650"/>
    <lineage>
        <taxon>Bacteria</taxon>
        <taxon>Candidatus Giovannoniibacteriota</taxon>
    </lineage>
</organism>
<dbReference type="InterPro" id="IPR008909">
    <property type="entry name" value="DALR_anticod-bd"/>
</dbReference>
<gene>
    <name evidence="8" type="primary">argS</name>
    <name evidence="12" type="ORF">UY81_C0036G0005</name>
</gene>
<keyword evidence="6 8" id="KW-0030">Aminoacyl-tRNA synthetase</keyword>
<dbReference type="SUPFAM" id="SSF52374">
    <property type="entry name" value="Nucleotidylyl transferase"/>
    <property type="match status" value="1"/>
</dbReference>
<keyword evidence="4 8" id="KW-0067">ATP-binding</keyword>
<dbReference type="InterPro" id="IPR001278">
    <property type="entry name" value="Arg-tRNA-ligase"/>
</dbReference>
<name>A0A0G2A4L9_9BACT</name>
<proteinExistence type="inferred from homology"/>
<protein>
    <recommendedName>
        <fullName evidence="8">Arginine--tRNA ligase</fullName>
        <ecNumber evidence="8">6.1.1.19</ecNumber>
    </recommendedName>
    <alternativeName>
        <fullName evidence="8">Arginyl-tRNA synthetase</fullName>
        <shortName evidence="8">ArgRS</shortName>
    </alternativeName>
</protein>
<dbReference type="Gene3D" id="3.30.1360.70">
    <property type="entry name" value="Arginyl tRNA synthetase N-terminal domain"/>
    <property type="match status" value="1"/>
</dbReference>
<dbReference type="InterPro" id="IPR009080">
    <property type="entry name" value="tRNAsynth_Ia_anticodon-bd"/>
</dbReference>
<dbReference type="SMART" id="SM00836">
    <property type="entry name" value="DALR_1"/>
    <property type="match status" value="1"/>
</dbReference>
<accession>A0A0G2A4L9</accession>
<evidence type="ECO:0000256" key="9">
    <source>
        <dbReference type="RuleBase" id="RU363038"/>
    </source>
</evidence>
<dbReference type="Gene3D" id="1.10.730.10">
    <property type="entry name" value="Isoleucyl-tRNA Synthetase, Domain 1"/>
    <property type="match status" value="1"/>
</dbReference>
<dbReference type="SMART" id="SM01016">
    <property type="entry name" value="Arg_tRNA_synt_N"/>
    <property type="match status" value="1"/>
</dbReference>
<dbReference type="AlphaFoldDB" id="A0A0G2A4L9"/>
<keyword evidence="3 8" id="KW-0547">Nucleotide-binding</keyword>
<dbReference type="EMBL" id="LCRM01000036">
    <property type="protein sequence ID" value="KKW35842.1"/>
    <property type="molecule type" value="Genomic_DNA"/>
</dbReference>
<comment type="similarity">
    <text evidence="1 8 9">Belongs to the class-I aminoacyl-tRNA synthetase family.</text>
</comment>
<evidence type="ECO:0000256" key="5">
    <source>
        <dbReference type="ARBA" id="ARBA00022917"/>
    </source>
</evidence>
<keyword evidence="5 8" id="KW-0648">Protein biosynthesis</keyword>
<evidence type="ECO:0000259" key="11">
    <source>
        <dbReference type="SMART" id="SM01016"/>
    </source>
</evidence>
<dbReference type="Proteomes" id="UP000034290">
    <property type="component" value="Unassembled WGS sequence"/>
</dbReference>
<dbReference type="InterPro" id="IPR005148">
    <property type="entry name" value="Arg-tRNA-synth_N"/>
</dbReference>
<dbReference type="GO" id="GO:0004814">
    <property type="term" value="F:arginine-tRNA ligase activity"/>
    <property type="evidence" value="ECO:0007669"/>
    <property type="project" value="UniProtKB-UniRule"/>
</dbReference>
<dbReference type="GO" id="GO:0006420">
    <property type="term" value="P:arginyl-tRNA aminoacylation"/>
    <property type="evidence" value="ECO:0007669"/>
    <property type="project" value="UniProtKB-UniRule"/>
</dbReference>
<dbReference type="InterPro" id="IPR014729">
    <property type="entry name" value="Rossmann-like_a/b/a_fold"/>
</dbReference>
<dbReference type="InterPro" id="IPR036695">
    <property type="entry name" value="Arg-tRNA-synth_N_sf"/>
</dbReference>
<dbReference type="Pfam" id="PF05746">
    <property type="entry name" value="DALR_1"/>
    <property type="match status" value="1"/>
</dbReference>
<comment type="subcellular location">
    <subcellularLocation>
        <location evidence="8">Cytoplasm</location>
    </subcellularLocation>
</comment>
<evidence type="ECO:0000256" key="2">
    <source>
        <dbReference type="ARBA" id="ARBA00022598"/>
    </source>
</evidence>
<dbReference type="HAMAP" id="MF_00123">
    <property type="entry name" value="Arg_tRNA_synth"/>
    <property type="match status" value="1"/>
</dbReference>
<dbReference type="FunFam" id="1.10.730.10:FF:000006">
    <property type="entry name" value="Arginyl-tRNA synthetase 2, mitochondrial"/>
    <property type="match status" value="1"/>
</dbReference>
<evidence type="ECO:0000313" key="12">
    <source>
        <dbReference type="EMBL" id="KKW35842.1"/>
    </source>
</evidence>